<evidence type="ECO:0000313" key="2">
    <source>
        <dbReference type="EMBL" id="VAW01289.1"/>
    </source>
</evidence>
<dbReference type="EMBL" id="UOEE01000316">
    <property type="protein sequence ID" value="VAW01289.1"/>
    <property type="molecule type" value="Genomic_DNA"/>
</dbReference>
<gene>
    <name evidence="2" type="ORF">MNBD_ALPHA06-914</name>
</gene>
<evidence type="ECO:0000256" key="1">
    <source>
        <dbReference type="SAM" id="MobiDB-lite"/>
    </source>
</evidence>
<dbReference type="PROSITE" id="PS51257">
    <property type="entry name" value="PROKAR_LIPOPROTEIN"/>
    <property type="match status" value="1"/>
</dbReference>
<feature type="region of interest" description="Disordered" evidence="1">
    <location>
        <begin position="29"/>
        <end position="67"/>
    </location>
</feature>
<name>A0A3B0SKM8_9ZZZZ</name>
<dbReference type="AlphaFoldDB" id="A0A3B0SKM8"/>
<sequence length="193" mass="21452">MFISRRFSIAIASLFLSVGLISCSDKGASENTSTSAESSKDTAAIDPKTPESTSTKTAETPPAEPVIVRPGRSDAELLNILKNNGSHHAQLVKPGTFRIQKEGDSYLLFVKKDGSLRLYYKYHGSAHVSSEQMRHWNQDEPHTNAHFDSDSKPALARNYKFGTGLRSSEITNFVQSFHESVTKFQDTIEFEDH</sequence>
<proteinExistence type="predicted"/>
<protein>
    <recommendedName>
        <fullName evidence="3">Lipoprotein</fullName>
    </recommendedName>
</protein>
<organism evidence="2">
    <name type="scientific">hydrothermal vent metagenome</name>
    <dbReference type="NCBI Taxonomy" id="652676"/>
    <lineage>
        <taxon>unclassified sequences</taxon>
        <taxon>metagenomes</taxon>
        <taxon>ecological metagenomes</taxon>
    </lineage>
</organism>
<accession>A0A3B0SKM8</accession>
<evidence type="ECO:0008006" key="3">
    <source>
        <dbReference type="Google" id="ProtNLM"/>
    </source>
</evidence>
<reference evidence="2" key="1">
    <citation type="submission" date="2018-06" db="EMBL/GenBank/DDBJ databases">
        <authorList>
            <person name="Zhirakovskaya E."/>
        </authorList>
    </citation>
    <scope>NUCLEOTIDE SEQUENCE</scope>
</reference>